<evidence type="ECO:0000256" key="6">
    <source>
        <dbReference type="ARBA" id="ARBA00031828"/>
    </source>
</evidence>
<dbReference type="AlphaFoldDB" id="A0A917J011"/>
<accession>A0A917J011</accession>
<dbReference type="GO" id="GO:0005737">
    <property type="term" value="C:cytoplasm"/>
    <property type="evidence" value="ECO:0007669"/>
    <property type="project" value="UniProtKB-SubCell"/>
</dbReference>
<comment type="subcellular location">
    <subcellularLocation>
        <location evidence="1 7">Cytoplasm</location>
    </subcellularLocation>
</comment>
<dbReference type="PIRSF" id="PIRSF004682">
    <property type="entry name" value="GmhB"/>
    <property type="match status" value="1"/>
</dbReference>
<evidence type="ECO:0000313" key="10">
    <source>
        <dbReference type="EMBL" id="GGH74937.1"/>
    </source>
</evidence>
<evidence type="ECO:0000256" key="3">
    <source>
        <dbReference type="ARBA" id="ARBA00022723"/>
    </source>
</evidence>
<dbReference type="SUPFAM" id="SSF56784">
    <property type="entry name" value="HAD-like"/>
    <property type="match status" value="1"/>
</dbReference>
<comment type="caution">
    <text evidence="10">The sequence shown here is derived from an EMBL/GenBank/DDBJ whole genome shotgun (WGS) entry which is preliminary data.</text>
</comment>
<keyword evidence="4 7" id="KW-0378">Hydrolase</keyword>
<feature type="binding site" evidence="9">
    <location>
        <position position="10"/>
    </location>
    <ligand>
        <name>Mg(2+)</name>
        <dbReference type="ChEBI" id="CHEBI:18420"/>
    </ligand>
</feature>
<organism evidence="10 11">
    <name type="scientific">Filimonas zeae</name>
    <dbReference type="NCBI Taxonomy" id="1737353"/>
    <lineage>
        <taxon>Bacteria</taxon>
        <taxon>Pseudomonadati</taxon>
        <taxon>Bacteroidota</taxon>
        <taxon>Chitinophagia</taxon>
        <taxon>Chitinophagales</taxon>
        <taxon>Chitinophagaceae</taxon>
        <taxon>Filimonas</taxon>
    </lineage>
</organism>
<keyword evidence="9" id="KW-0460">Magnesium</keyword>
<evidence type="ECO:0000256" key="1">
    <source>
        <dbReference type="ARBA" id="ARBA00004496"/>
    </source>
</evidence>
<dbReference type="Proteomes" id="UP000627292">
    <property type="component" value="Unassembled WGS sequence"/>
</dbReference>
<evidence type="ECO:0000256" key="4">
    <source>
        <dbReference type="ARBA" id="ARBA00022801"/>
    </source>
</evidence>
<keyword evidence="11" id="KW-1185">Reference proteome</keyword>
<dbReference type="NCBIfam" id="TIGR01656">
    <property type="entry name" value="Histidinol-ppas"/>
    <property type="match status" value="1"/>
</dbReference>
<evidence type="ECO:0000256" key="2">
    <source>
        <dbReference type="ARBA" id="ARBA00022490"/>
    </source>
</evidence>
<dbReference type="InterPro" id="IPR006549">
    <property type="entry name" value="HAD-SF_hydro_IIIA"/>
</dbReference>
<dbReference type="GO" id="GO:0005975">
    <property type="term" value="P:carbohydrate metabolic process"/>
    <property type="evidence" value="ECO:0007669"/>
    <property type="project" value="InterPro"/>
</dbReference>
<evidence type="ECO:0000313" key="11">
    <source>
        <dbReference type="Proteomes" id="UP000627292"/>
    </source>
</evidence>
<dbReference type="Gene3D" id="3.40.50.1000">
    <property type="entry name" value="HAD superfamily/HAD-like"/>
    <property type="match status" value="1"/>
</dbReference>
<keyword evidence="2 7" id="KW-0963">Cytoplasm</keyword>
<dbReference type="PANTHER" id="PTHR42891">
    <property type="entry name" value="D-GLYCERO-BETA-D-MANNO-HEPTOSE-1,7-BISPHOSPHATE 7-PHOSPHATASE"/>
    <property type="match status" value="1"/>
</dbReference>
<evidence type="ECO:0000256" key="9">
    <source>
        <dbReference type="PIRSR" id="PIRSR004682-4"/>
    </source>
</evidence>
<keyword evidence="5 7" id="KW-0119">Carbohydrate metabolism</keyword>
<keyword evidence="3 9" id="KW-0479">Metal-binding</keyword>
<protein>
    <recommendedName>
        <fullName evidence="6 7">D,D-heptose 1,7-bisphosphate phosphatase</fullName>
        <ecNumber evidence="7">3.1.3.-</ecNumber>
    </recommendedName>
</protein>
<proteinExistence type="inferred from homology"/>
<dbReference type="RefSeq" id="WP_188955288.1">
    <property type="nucleotide sequence ID" value="NZ_BMIB01000004.1"/>
</dbReference>
<comment type="cofactor">
    <cofactor evidence="9">
        <name>Mg(2+)</name>
        <dbReference type="ChEBI" id="CHEBI:18420"/>
    </cofactor>
</comment>
<dbReference type="InterPro" id="IPR006543">
    <property type="entry name" value="Histidinol-phos"/>
</dbReference>
<dbReference type="EC" id="3.1.3.-" evidence="7"/>
<feature type="binding site" evidence="9">
    <location>
        <position position="133"/>
    </location>
    <ligand>
        <name>Mg(2+)</name>
        <dbReference type="ChEBI" id="CHEBI:18420"/>
    </ligand>
</feature>
<sequence length="199" mass="22304">MTKAVFIDRDGTLIRNKPWNINPDTVELDDCATDALRLLQQNDFLLLVLANQGGIAKGHFTAKEVDVVNKRIADMLAAEGVYIDAFYYSPYHPDGIVTEFARNSDDRKPASGMLLKAADAFGIDLSHSWVIGDMLDDVEAGHRAGCTTILYNNGNETDWRTDRFREPDYIVNDLYKAACAVCEIHEPRIVSYEFSLDPL</sequence>
<dbReference type="InterPro" id="IPR004446">
    <property type="entry name" value="Heptose_bisP_phosphatase"/>
</dbReference>
<reference evidence="10" key="1">
    <citation type="journal article" date="2014" name="Int. J. Syst. Evol. Microbiol.">
        <title>Complete genome sequence of Corynebacterium casei LMG S-19264T (=DSM 44701T), isolated from a smear-ripened cheese.</title>
        <authorList>
            <consortium name="US DOE Joint Genome Institute (JGI-PGF)"/>
            <person name="Walter F."/>
            <person name="Albersmeier A."/>
            <person name="Kalinowski J."/>
            <person name="Ruckert C."/>
        </authorList>
    </citation>
    <scope>NUCLEOTIDE SEQUENCE</scope>
    <source>
        <strain evidence="10">CGMCC 1.15290</strain>
    </source>
</reference>
<dbReference type="GO" id="GO:0016791">
    <property type="term" value="F:phosphatase activity"/>
    <property type="evidence" value="ECO:0007669"/>
    <property type="project" value="InterPro"/>
</dbReference>
<dbReference type="GO" id="GO:0046872">
    <property type="term" value="F:metal ion binding"/>
    <property type="evidence" value="ECO:0007669"/>
    <property type="project" value="UniProtKB-KW"/>
</dbReference>
<evidence type="ECO:0000256" key="5">
    <source>
        <dbReference type="ARBA" id="ARBA00023277"/>
    </source>
</evidence>
<evidence type="ECO:0000256" key="8">
    <source>
        <dbReference type="PIRSR" id="PIRSR004682-1"/>
    </source>
</evidence>
<gene>
    <name evidence="10" type="ORF">GCM10011379_38040</name>
</gene>
<dbReference type="PANTHER" id="PTHR42891:SF1">
    <property type="entry name" value="D-GLYCERO-BETA-D-MANNO-HEPTOSE-1,7-BISPHOSPHATE 7-PHOSPHATASE"/>
    <property type="match status" value="1"/>
</dbReference>
<dbReference type="InterPro" id="IPR036412">
    <property type="entry name" value="HAD-like_sf"/>
</dbReference>
<evidence type="ECO:0000256" key="7">
    <source>
        <dbReference type="PIRNR" id="PIRNR004682"/>
    </source>
</evidence>
<dbReference type="InterPro" id="IPR023214">
    <property type="entry name" value="HAD_sf"/>
</dbReference>
<feature type="binding site" evidence="9">
    <location>
        <position position="8"/>
    </location>
    <ligand>
        <name>Mg(2+)</name>
        <dbReference type="ChEBI" id="CHEBI:18420"/>
    </ligand>
</feature>
<feature type="active site" description="Proton donor" evidence="8">
    <location>
        <position position="10"/>
    </location>
</feature>
<name>A0A917J011_9BACT</name>
<feature type="active site" description="Nucleophile" evidence="8">
    <location>
        <position position="8"/>
    </location>
</feature>
<dbReference type="NCBIfam" id="TIGR01662">
    <property type="entry name" value="HAD-SF-IIIA"/>
    <property type="match status" value="1"/>
</dbReference>
<comment type="similarity">
    <text evidence="7">Belongs to the gmhB family.</text>
</comment>
<dbReference type="Pfam" id="PF13242">
    <property type="entry name" value="Hydrolase_like"/>
    <property type="match status" value="1"/>
</dbReference>
<reference evidence="10" key="2">
    <citation type="submission" date="2020-09" db="EMBL/GenBank/DDBJ databases">
        <authorList>
            <person name="Sun Q."/>
            <person name="Zhou Y."/>
        </authorList>
    </citation>
    <scope>NUCLEOTIDE SEQUENCE</scope>
    <source>
        <strain evidence="10">CGMCC 1.15290</strain>
    </source>
</reference>
<dbReference type="EMBL" id="BMIB01000004">
    <property type="protein sequence ID" value="GGH74937.1"/>
    <property type="molecule type" value="Genomic_DNA"/>
</dbReference>